<keyword evidence="8" id="KW-1185">Reference proteome</keyword>
<dbReference type="Gene3D" id="3.30.230.10">
    <property type="match status" value="1"/>
</dbReference>
<dbReference type="GO" id="GO:0042781">
    <property type="term" value="F:3'-tRNA processing endoribonuclease activity"/>
    <property type="evidence" value="ECO:0007669"/>
    <property type="project" value="TreeGrafter"/>
</dbReference>
<dbReference type="GO" id="GO:0030677">
    <property type="term" value="C:ribonuclease P complex"/>
    <property type="evidence" value="ECO:0007669"/>
    <property type="project" value="TreeGrafter"/>
</dbReference>
<evidence type="ECO:0000256" key="2">
    <source>
        <dbReference type="ARBA" id="ARBA00022694"/>
    </source>
</evidence>
<keyword evidence="2" id="KW-0819">tRNA processing</keyword>
<dbReference type="EMBL" id="JADOUF010000001">
    <property type="protein sequence ID" value="MBG6139620.1"/>
    <property type="molecule type" value="Genomic_DNA"/>
</dbReference>
<proteinExistence type="predicted"/>
<dbReference type="Proteomes" id="UP000622552">
    <property type="component" value="Unassembled WGS sequence"/>
</dbReference>
<dbReference type="InterPro" id="IPR020539">
    <property type="entry name" value="RNase_P_CS"/>
</dbReference>
<dbReference type="PROSITE" id="PS00648">
    <property type="entry name" value="RIBONUCLEASE_P"/>
    <property type="match status" value="1"/>
</dbReference>
<evidence type="ECO:0000313" key="8">
    <source>
        <dbReference type="Proteomes" id="UP000622552"/>
    </source>
</evidence>
<evidence type="ECO:0000256" key="4">
    <source>
        <dbReference type="ARBA" id="ARBA00022759"/>
    </source>
</evidence>
<evidence type="ECO:0000256" key="5">
    <source>
        <dbReference type="ARBA" id="ARBA00022801"/>
    </source>
</evidence>
<evidence type="ECO:0000256" key="6">
    <source>
        <dbReference type="ARBA" id="ARBA00022884"/>
    </source>
</evidence>
<accession>A0A8J7KIT1</accession>
<gene>
    <name evidence="7" type="ORF">IW245_005814</name>
</gene>
<reference evidence="7" key="1">
    <citation type="submission" date="2020-11" db="EMBL/GenBank/DDBJ databases">
        <title>Sequencing the genomes of 1000 actinobacteria strains.</title>
        <authorList>
            <person name="Klenk H.-P."/>
        </authorList>
    </citation>
    <scope>NUCLEOTIDE SEQUENCE</scope>
    <source>
        <strain evidence="7">DSM 45356</strain>
    </source>
</reference>
<organism evidence="7 8">
    <name type="scientific">Longispora fulva</name>
    <dbReference type="NCBI Taxonomy" id="619741"/>
    <lineage>
        <taxon>Bacteria</taxon>
        <taxon>Bacillati</taxon>
        <taxon>Actinomycetota</taxon>
        <taxon>Actinomycetes</taxon>
        <taxon>Micromonosporales</taxon>
        <taxon>Micromonosporaceae</taxon>
        <taxon>Longispora</taxon>
    </lineage>
</organism>
<dbReference type="PANTHER" id="PTHR33992:SF1">
    <property type="entry name" value="RIBONUCLEASE P PROTEIN COMPONENT"/>
    <property type="match status" value="1"/>
</dbReference>
<sequence length="68" mass="7557">MGNAVVRNRVKRRLRHLMRDRLGLLGPDDAVVVRALPAAAARSYTQLGLDLDEALAAARTRRHRGGER</sequence>
<comment type="function">
    <text evidence="1">RNaseP catalyzes the removal of the 5'-leader sequence from pre-tRNA to produce the mature 5'-terminus. It can also cleave other RNA substrates such as 4.5S RNA. The protein component plays an auxiliary but essential role in vivo by binding to the 5'-leader sequence and broadening the substrate specificity of the ribozyme.</text>
</comment>
<dbReference type="InterPro" id="IPR020568">
    <property type="entry name" value="Ribosomal_Su5_D2-typ_SF"/>
</dbReference>
<evidence type="ECO:0000313" key="7">
    <source>
        <dbReference type="EMBL" id="MBG6139620.1"/>
    </source>
</evidence>
<keyword evidence="5" id="KW-0378">Hydrolase</keyword>
<dbReference type="GO" id="GO:0004526">
    <property type="term" value="F:ribonuclease P activity"/>
    <property type="evidence" value="ECO:0007669"/>
    <property type="project" value="InterPro"/>
</dbReference>
<protein>
    <submittedName>
        <fullName evidence="7">Ribonuclease P protein component</fullName>
    </submittedName>
</protein>
<dbReference type="Pfam" id="PF00825">
    <property type="entry name" value="Ribonuclease_P"/>
    <property type="match status" value="1"/>
</dbReference>
<comment type="caution">
    <text evidence="7">The sequence shown here is derived from an EMBL/GenBank/DDBJ whole genome shotgun (WGS) entry which is preliminary data.</text>
</comment>
<name>A0A8J7KIT1_9ACTN</name>
<dbReference type="InterPro" id="IPR000100">
    <property type="entry name" value="RNase_P"/>
</dbReference>
<keyword evidence="3" id="KW-0540">Nuclease</keyword>
<dbReference type="PANTHER" id="PTHR33992">
    <property type="entry name" value="RIBONUCLEASE P PROTEIN COMPONENT"/>
    <property type="match status" value="1"/>
</dbReference>
<dbReference type="SUPFAM" id="SSF54211">
    <property type="entry name" value="Ribosomal protein S5 domain 2-like"/>
    <property type="match status" value="1"/>
</dbReference>
<evidence type="ECO:0000256" key="1">
    <source>
        <dbReference type="ARBA" id="ARBA00002663"/>
    </source>
</evidence>
<dbReference type="AlphaFoldDB" id="A0A8J7KIT1"/>
<keyword evidence="6" id="KW-0694">RNA-binding</keyword>
<keyword evidence="4" id="KW-0255">Endonuclease</keyword>
<dbReference type="InterPro" id="IPR014721">
    <property type="entry name" value="Ribsml_uS5_D2-typ_fold_subgr"/>
</dbReference>
<dbReference type="GO" id="GO:0000049">
    <property type="term" value="F:tRNA binding"/>
    <property type="evidence" value="ECO:0007669"/>
    <property type="project" value="InterPro"/>
</dbReference>
<evidence type="ECO:0000256" key="3">
    <source>
        <dbReference type="ARBA" id="ARBA00022722"/>
    </source>
</evidence>